<accession>A0ABW5XQA3</accession>
<evidence type="ECO:0008006" key="3">
    <source>
        <dbReference type="Google" id="ProtNLM"/>
    </source>
</evidence>
<name>A0ABW5XQA3_9SPHI</name>
<gene>
    <name evidence="1" type="ORF">ACFSYC_11645</name>
</gene>
<evidence type="ECO:0000313" key="1">
    <source>
        <dbReference type="EMBL" id="MFD2865342.1"/>
    </source>
</evidence>
<dbReference type="RefSeq" id="WP_377127503.1">
    <property type="nucleotide sequence ID" value="NZ_JBHUHN010000001.1"/>
</dbReference>
<protein>
    <recommendedName>
        <fullName evidence="3">Quinol monooxygenase YgiN</fullName>
    </recommendedName>
</protein>
<sequence length="105" mass="11928">MERIAIVAYKPNPGKEEALRTLVKKHLPCLKQHGLVTNKEAFILETKDGTIVEVFKWASEKAKKSANTIPDIQQLWREYAKVSTYTPLNRLSEAGNLFAEFTPLN</sequence>
<organism evidence="1 2">
    <name type="scientific">Mucilaginibacter antarcticus</name>
    <dbReference type="NCBI Taxonomy" id="1855725"/>
    <lineage>
        <taxon>Bacteria</taxon>
        <taxon>Pseudomonadati</taxon>
        <taxon>Bacteroidota</taxon>
        <taxon>Sphingobacteriia</taxon>
        <taxon>Sphingobacteriales</taxon>
        <taxon>Sphingobacteriaceae</taxon>
        <taxon>Mucilaginibacter</taxon>
    </lineage>
</organism>
<keyword evidence="2" id="KW-1185">Reference proteome</keyword>
<dbReference type="EMBL" id="JBHUON010000013">
    <property type="protein sequence ID" value="MFD2865342.1"/>
    <property type="molecule type" value="Genomic_DNA"/>
</dbReference>
<evidence type="ECO:0000313" key="2">
    <source>
        <dbReference type="Proteomes" id="UP001597601"/>
    </source>
</evidence>
<proteinExistence type="predicted"/>
<reference evidence="2" key="1">
    <citation type="journal article" date="2019" name="Int. J. Syst. Evol. Microbiol.">
        <title>The Global Catalogue of Microorganisms (GCM) 10K type strain sequencing project: providing services to taxonomists for standard genome sequencing and annotation.</title>
        <authorList>
            <consortium name="The Broad Institute Genomics Platform"/>
            <consortium name="The Broad Institute Genome Sequencing Center for Infectious Disease"/>
            <person name="Wu L."/>
            <person name="Ma J."/>
        </authorList>
    </citation>
    <scope>NUCLEOTIDE SEQUENCE [LARGE SCALE GENOMIC DNA]</scope>
    <source>
        <strain evidence="2">KCTC 52232</strain>
    </source>
</reference>
<dbReference type="Proteomes" id="UP001597601">
    <property type="component" value="Unassembled WGS sequence"/>
</dbReference>
<comment type="caution">
    <text evidence="1">The sequence shown here is derived from an EMBL/GenBank/DDBJ whole genome shotgun (WGS) entry which is preliminary data.</text>
</comment>